<name>A0A3B1E3S3_9ZZZZ</name>
<reference evidence="1" key="1">
    <citation type="submission" date="2018-06" db="EMBL/GenBank/DDBJ databases">
        <authorList>
            <person name="Zhirakovskaya E."/>
        </authorList>
    </citation>
    <scope>NUCLEOTIDE SEQUENCE</scope>
</reference>
<dbReference type="EMBL" id="UOGK01000386">
    <property type="protein sequence ID" value="VAX40395.1"/>
    <property type="molecule type" value="Genomic_DNA"/>
</dbReference>
<sequence length="72" mass="8216">MVEERAKEHHWPEDLARRYVGELLRYRLGKEEMAAAAKFLQEAARLGLVADRAIEWVDWRGVLAKGAAPSRA</sequence>
<gene>
    <name evidence="1" type="ORF">MNBD_PLANCTO03-152</name>
</gene>
<proteinExistence type="predicted"/>
<protein>
    <submittedName>
        <fullName evidence="1">Uncharacterized protein</fullName>
    </submittedName>
</protein>
<accession>A0A3B1E3S3</accession>
<organism evidence="1">
    <name type="scientific">hydrothermal vent metagenome</name>
    <dbReference type="NCBI Taxonomy" id="652676"/>
    <lineage>
        <taxon>unclassified sequences</taxon>
        <taxon>metagenomes</taxon>
        <taxon>ecological metagenomes</taxon>
    </lineage>
</organism>
<dbReference type="AlphaFoldDB" id="A0A3B1E3S3"/>
<dbReference type="Gene3D" id="3.40.190.10">
    <property type="entry name" value="Periplasmic binding protein-like II"/>
    <property type="match status" value="1"/>
</dbReference>
<evidence type="ECO:0000313" key="1">
    <source>
        <dbReference type="EMBL" id="VAX40395.1"/>
    </source>
</evidence>